<evidence type="ECO:0000256" key="3">
    <source>
        <dbReference type="ARBA" id="ARBA00023014"/>
    </source>
</evidence>
<dbReference type="Gene3D" id="3.30.70.20">
    <property type="match status" value="1"/>
</dbReference>
<name>A0LF01_SYNFM</name>
<dbReference type="PROSITE" id="PS51379">
    <property type="entry name" value="4FE4S_FER_2"/>
    <property type="match status" value="2"/>
</dbReference>
<accession>A0LF01</accession>
<dbReference type="InterPro" id="IPR017896">
    <property type="entry name" value="4Fe4S_Fe-S-bd"/>
</dbReference>
<keyword evidence="1" id="KW-0479">Metal-binding</keyword>
<protein>
    <submittedName>
        <fullName evidence="5">4Fe-4S ferredoxin, iron-sulfur binding domain protein</fullName>
    </submittedName>
</protein>
<dbReference type="PANTHER" id="PTHR43122">
    <property type="entry name" value="FERREDOXIN SUBUNIT OF PYRUVATE:FLAVODOXIN OXIDOREDUCTASE-RELATED"/>
    <property type="match status" value="1"/>
</dbReference>
<keyword evidence="3" id="KW-0411">Iron-sulfur</keyword>
<dbReference type="PROSITE" id="PS00198">
    <property type="entry name" value="4FE4S_FER_1"/>
    <property type="match status" value="2"/>
</dbReference>
<dbReference type="KEGG" id="sfu:Sfum_0302"/>
<proteinExistence type="predicted"/>
<evidence type="ECO:0000256" key="2">
    <source>
        <dbReference type="ARBA" id="ARBA00023004"/>
    </source>
</evidence>
<dbReference type="InterPro" id="IPR017900">
    <property type="entry name" value="4Fe4S_Fe_S_CS"/>
</dbReference>
<dbReference type="SUPFAM" id="SSF54862">
    <property type="entry name" value="4Fe-4S ferredoxins"/>
    <property type="match status" value="1"/>
</dbReference>
<keyword evidence="6" id="KW-1185">Reference proteome</keyword>
<dbReference type="Proteomes" id="UP000001784">
    <property type="component" value="Chromosome"/>
</dbReference>
<dbReference type="GO" id="GO:0051536">
    <property type="term" value="F:iron-sulfur cluster binding"/>
    <property type="evidence" value="ECO:0007669"/>
    <property type="project" value="UniProtKB-KW"/>
</dbReference>
<evidence type="ECO:0000313" key="5">
    <source>
        <dbReference type="EMBL" id="ABK16003.1"/>
    </source>
</evidence>
<sequence>MFAARDLAFETRKRHTFKPVIHADRCKGCGICAAFCPEKILVPGSHLNAHGYPVVKLVKGALCSGCRRCVLMCPDLAITFAHEENGSCAS</sequence>
<keyword evidence="2" id="KW-0408">Iron</keyword>
<dbReference type="Pfam" id="PF00037">
    <property type="entry name" value="Fer4"/>
    <property type="match status" value="1"/>
</dbReference>
<gene>
    <name evidence="5" type="ordered locus">Sfum_0302</name>
</gene>
<dbReference type="RefSeq" id="WP_011697176.1">
    <property type="nucleotide sequence ID" value="NC_008554.1"/>
</dbReference>
<evidence type="ECO:0000256" key="1">
    <source>
        <dbReference type="ARBA" id="ARBA00022723"/>
    </source>
</evidence>
<dbReference type="HOGENOM" id="CLU_139698_5_3_7"/>
<dbReference type="InParanoid" id="A0LF01"/>
<dbReference type="AlphaFoldDB" id="A0LF01"/>
<evidence type="ECO:0000313" key="6">
    <source>
        <dbReference type="Proteomes" id="UP000001784"/>
    </source>
</evidence>
<feature type="domain" description="4Fe-4S ferredoxin-type" evidence="4">
    <location>
        <begin position="17"/>
        <end position="46"/>
    </location>
</feature>
<feature type="domain" description="4Fe-4S ferredoxin-type" evidence="4">
    <location>
        <begin position="53"/>
        <end position="83"/>
    </location>
</feature>
<dbReference type="EMBL" id="CP000478">
    <property type="protein sequence ID" value="ABK16003.1"/>
    <property type="molecule type" value="Genomic_DNA"/>
</dbReference>
<dbReference type="eggNOG" id="COG1149">
    <property type="taxonomic scope" value="Bacteria"/>
</dbReference>
<evidence type="ECO:0000259" key="4">
    <source>
        <dbReference type="PROSITE" id="PS51379"/>
    </source>
</evidence>
<dbReference type="OrthoDB" id="9804603at2"/>
<dbReference type="STRING" id="335543.Sfum_0302"/>
<dbReference type="PANTHER" id="PTHR43122:SF2">
    <property type="entry name" value="FERREDOXIN SUBUNIT OF PYRUVATE:FLAVODOXIN OXIDOREDUCTASE"/>
    <property type="match status" value="1"/>
</dbReference>
<reference evidence="5 6" key="1">
    <citation type="submission" date="2006-10" db="EMBL/GenBank/DDBJ databases">
        <title>Complete sequence of Syntrophobacter fumaroxidans MPOB.</title>
        <authorList>
            <consortium name="US DOE Joint Genome Institute"/>
            <person name="Copeland A."/>
            <person name="Lucas S."/>
            <person name="Lapidus A."/>
            <person name="Barry K."/>
            <person name="Detter J.C."/>
            <person name="Glavina del Rio T."/>
            <person name="Hammon N."/>
            <person name="Israni S."/>
            <person name="Pitluck S."/>
            <person name="Goltsman E.G."/>
            <person name="Martinez M."/>
            <person name="Schmutz J."/>
            <person name="Larimer F."/>
            <person name="Land M."/>
            <person name="Hauser L."/>
            <person name="Kyrpides N."/>
            <person name="Kim E."/>
            <person name="Boone D.R."/>
            <person name="Brockman F."/>
            <person name="Culley D."/>
            <person name="Ferry J."/>
            <person name="Gunsalus R."/>
            <person name="McInerney M.J."/>
            <person name="Morrison M."/>
            <person name="Plugge C."/>
            <person name="Rohlin L."/>
            <person name="Scholten J."/>
            <person name="Sieber J."/>
            <person name="Stams A.J.M."/>
            <person name="Worm P."/>
            <person name="Henstra A.M."/>
            <person name="Richardson P."/>
        </authorList>
    </citation>
    <scope>NUCLEOTIDE SEQUENCE [LARGE SCALE GENOMIC DNA]</scope>
    <source>
        <strain evidence="6">DSM 10017 / MPOB</strain>
    </source>
</reference>
<organism evidence="5 6">
    <name type="scientific">Syntrophobacter fumaroxidans (strain DSM 10017 / MPOB)</name>
    <dbReference type="NCBI Taxonomy" id="335543"/>
    <lineage>
        <taxon>Bacteria</taxon>
        <taxon>Pseudomonadati</taxon>
        <taxon>Thermodesulfobacteriota</taxon>
        <taxon>Syntrophobacteria</taxon>
        <taxon>Syntrophobacterales</taxon>
        <taxon>Syntrophobacteraceae</taxon>
        <taxon>Syntrophobacter</taxon>
    </lineage>
</organism>
<dbReference type="GO" id="GO:0046872">
    <property type="term" value="F:metal ion binding"/>
    <property type="evidence" value="ECO:0007669"/>
    <property type="project" value="UniProtKB-KW"/>
</dbReference>